<dbReference type="Proteomes" id="UP000253805">
    <property type="component" value="Unassembled WGS sequence"/>
</dbReference>
<dbReference type="PANTHER" id="PTHR43000">
    <property type="entry name" value="DTDP-D-GLUCOSE 4,6-DEHYDRATASE-RELATED"/>
    <property type="match status" value="1"/>
</dbReference>
<dbReference type="CDD" id="cd08946">
    <property type="entry name" value="SDR_e"/>
    <property type="match status" value="1"/>
</dbReference>
<evidence type="ECO:0000313" key="3">
    <source>
        <dbReference type="EMBL" id="RDC44660.1"/>
    </source>
</evidence>
<accession>A0A369NYU2</accession>
<dbReference type="EMBL" id="PPUT01000013">
    <property type="protein sequence ID" value="RDC44660.1"/>
    <property type="molecule type" value="Genomic_DNA"/>
</dbReference>
<dbReference type="SUPFAM" id="SSF51735">
    <property type="entry name" value="NAD(P)-binding Rossmann-fold domains"/>
    <property type="match status" value="1"/>
</dbReference>
<name>A0A369NYU2_9ACTN</name>
<reference evidence="3 4" key="1">
    <citation type="journal article" date="2018" name="Elife">
        <title>Discovery and characterization of a prevalent human gut bacterial enzyme sufficient for the inactivation of a family of plant toxins.</title>
        <authorList>
            <person name="Koppel N."/>
            <person name="Bisanz J.E."/>
            <person name="Pandelia M.E."/>
            <person name="Turnbaugh P.J."/>
            <person name="Balskus E.P."/>
        </authorList>
    </citation>
    <scope>NUCLEOTIDE SEQUENCE [LARGE SCALE GENOMIC DNA]</scope>
    <source>
        <strain evidence="3 4">OB21 GAM 11</strain>
    </source>
</reference>
<dbReference type="InterPro" id="IPR036291">
    <property type="entry name" value="NAD(P)-bd_dom_sf"/>
</dbReference>
<evidence type="ECO:0000259" key="2">
    <source>
        <dbReference type="Pfam" id="PF01370"/>
    </source>
</evidence>
<dbReference type="InterPro" id="IPR001509">
    <property type="entry name" value="Epimerase_deHydtase"/>
</dbReference>
<gene>
    <name evidence="3" type="ORF">C1850_06150</name>
</gene>
<evidence type="ECO:0000256" key="1">
    <source>
        <dbReference type="ARBA" id="ARBA00007637"/>
    </source>
</evidence>
<sequence>MGRNHSKGSLVRKKIVIFGAGGTLGLYLVDHLSRLLSADEWEVIASGRSDIAFFNRYAPLVRYVQADITDDKSFAALPQQDVYAVVHFAGALPAYMEGYDPRRYVDANVMGTLNVLEYARTAGADRVLYTQTISDYTGYFGEMIELADDMPRKPAMTGDHAVYAITKIAAEELCWHYRATYGMGFFAFRLPNIYCFMHDSKTLYHDGKPAISSYRLMIDKARAGEPLEIWGDPTKGMDLIYVKDFCQMIEKALFAPKEASGTYNVGTGVLTSLEDQVHNIVDVFCEPDAVSDISYRPEKHDCVNYCMNVDKARANLGYEPVYTPVKMLEDYKAEMEADRFADFFTERYEGR</sequence>
<dbReference type="AlphaFoldDB" id="A0A369NYU2"/>
<evidence type="ECO:0000313" key="4">
    <source>
        <dbReference type="Proteomes" id="UP000253805"/>
    </source>
</evidence>
<protein>
    <submittedName>
        <fullName evidence="3">NAD(P)-dependent oxidoreductase</fullName>
    </submittedName>
</protein>
<proteinExistence type="inferred from homology"/>
<organism evidence="3 4">
    <name type="scientific">Adlercreutzia equolifaciens subsp. celatus</name>
    <dbReference type="NCBI Taxonomy" id="394340"/>
    <lineage>
        <taxon>Bacteria</taxon>
        <taxon>Bacillati</taxon>
        <taxon>Actinomycetota</taxon>
        <taxon>Coriobacteriia</taxon>
        <taxon>Eggerthellales</taxon>
        <taxon>Eggerthellaceae</taxon>
        <taxon>Adlercreutzia</taxon>
    </lineage>
</organism>
<dbReference type="Gene3D" id="3.40.50.720">
    <property type="entry name" value="NAD(P)-binding Rossmann-like Domain"/>
    <property type="match status" value="1"/>
</dbReference>
<comment type="similarity">
    <text evidence="1">Belongs to the NAD(P)-dependent epimerase/dehydratase family.</text>
</comment>
<dbReference type="Pfam" id="PF01370">
    <property type="entry name" value="Epimerase"/>
    <property type="match status" value="1"/>
</dbReference>
<comment type="caution">
    <text evidence="3">The sequence shown here is derived from an EMBL/GenBank/DDBJ whole genome shotgun (WGS) entry which is preliminary data.</text>
</comment>
<feature type="domain" description="NAD-dependent epimerase/dehydratase" evidence="2">
    <location>
        <begin position="15"/>
        <end position="266"/>
    </location>
</feature>